<keyword evidence="4" id="KW-0805">Transcription regulation</keyword>
<dbReference type="GO" id="GO:0016586">
    <property type="term" value="C:RSC-type complex"/>
    <property type="evidence" value="ECO:0007669"/>
    <property type="project" value="InterPro"/>
</dbReference>
<dbReference type="GO" id="GO:0006338">
    <property type="term" value="P:chromatin remodeling"/>
    <property type="evidence" value="ECO:0007669"/>
    <property type="project" value="InterPro"/>
</dbReference>
<dbReference type="PANTHER" id="PTHR16062:SF21">
    <property type="entry name" value="CHROMATIN STRUCTURE-REMODELING COMPLEX SUBUNIT RSC1-RELATED"/>
    <property type="match status" value="1"/>
</dbReference>
<feature type="region of interest" description="Disordered" evidence="9">
    <location>
        <begin position="154"/>
        <end position="256"/>
    </location>
</feature>
<dbReference type="CDD" id="cd04369">
    <property type="entry name" value="Bromodomain"/>
    <property type="match status" value="2"/>
</dbReference>
<feature type="compositionally biased region" description="Acidic residues" evidence="9">
    <location>
        <begin position="206"/>
        <end position="238"/>
    </location>
</feature>
<dbReference type="PANTHER" id="PTHR16062">
    <property type="entry name" value="SWI/SNF-RELATED"/>
    <property type="match status" value="1"/>
</dbReference>
<dbReference type="InterPro" id="IPR036427">
    <property type="entry name" value="Bromodomain-like_sf"/>
</dbReference>
<proteinExistence type="predicted"/>
<keyword evidence="3" id="KW-0156">Chromatin regulator</keyword>
<protein>
    <recommendedName>
        <fullName evidence="10">Bromo domain-containing protein</fullName>
    </recommendedName>
</protein>
<evidence type="ECO:0000313" key="12">
    <source>
        <dbReference type="Proteomes" id="UP000233524"/>
    </source>
</evidence>
<accession>A0A2N3NK36</accession>
<dbReference type="AlphaFoldDB" id="A0A2N3NK36"/>
<dbReference type="InParanoid" id="A0A2N3NK36"/>
<feature type="domain" description="Bromo" evidence="10">
    <location>
        <begin position="59"/>
        <end position="129"/>
    </location>
</feature>
<evidence type="ECO:0000256" key="6">
    <source>
        <dbReference type="ARBA" id="ARBA00023163"/>
    </source>
</evidence>
<dbReference type="Pfam" id="PF22994">
    <property type="entry name" value="RSC4_Ig_like"/>
    <property type="match status" value="1"/>
</dbReference>
<dbReference type="PROSITE" id="PS50014">
    <property type="entry name" value="BROMODOMAIN_2"/>
    <property type="match status" value="2"/>
</dbReference>
<dbReference type="OrthoDB" id="6017at2759"/>
<evidence type="ECO:0000256" key="4">
    <source>
        <dbReference type="ARBA" id="ARBA00023015"/>
    </source>
</evidence>
<evidence type="ECO:0000256" key="8">
    <source>
        <dbReference type="PROSITE-ProRule" id="PRU00035"/>
    </source>
</evidence>
<keyword evidence="7" id="KW-0539">Nucleus</keyword>
<evidence type="ECO:0000256" key="9">
    <source>
        <dbReference type="SAM" id="MobiDB-lite"/>
    </source>
</evidence>
<keyword evidence="12" id="KW-1185">Reference proteome</keyword>
<feature type="compositionally biased region" description="Low complexity" evidence="9">
    <location>
        <begin position="480"/>
        <end position="491"/>
    </location>
</feature>
<dbReference type="Gene3D" id="1.20.920.10">
    <property type="entry name" value="Bromodomain-like"/>
    <property type="match status" value="2"/>
</dbReference>
<dbReference type="GO" id="GO:0006368">
    <property type="term" value="P:transcription elongation by RNA polymerase II"/>
    <property type="evidence" value="ECO:0007669"/>
    <property type="project" value="TreeGrafter"/>
</dbReference>
<gene>
    <name evidence="11" type="ORF">jhhlp_001020</name>
</gene>
<feature type="region of interest" description="Disordered" evidence="9">
    <location>
        <begin position="400"/>
        <end position="531"/>
    </location>
</feature>
<organism evidence="11 12">
    <name type="scientific">Lomentospora prolificans</name>
    <dbReference type="NCBI Taxonomy" id="41688"/>
    <lineage>
        <taxon>Eukaryota</taxon>
        <taxon>Fungi</taxon>
        <taxon>Dikarya</taxon>
        <taxon>Ascomycota</taxon>
        <taxon>Pezizomycotina</taxon>
        <taxon>Sordariomycetes</taxon>
        <taxon>Hypocreomycetidae</taxon>
        <taxon>Microascales</taxon>
        <taxon>Microascaceae</taxon>
        <taxon>Lomentospora</taxon>
    </lineage>
</organism>
<evidence type="ECO:0000259" key="10">
    <source>
        <dbReference type="PROSITE" id="PS50014"/>
    </source>
</evidence>
<dbReference type="InterPro" id="IPR037382">
    <property type="entry name" value="Rsc/polybromo"/>
</dbReference>
<sequence>MDNKRKSRSNRPSVDLDERASKRRRMPQDTDISKGETPETTTQYGLSFLEQIRRTADKNGRLVAGHFEKLLPREGNADYYRKTRLPISLEIIEEKLKDHEFATMTELESYFKRMVSNAKDFYPRNSQVFEDAERVRKALSNYMVKNNPAYQTKGYQAFPTPLPPENGADGDAGAETPKSHRARQANGKTKKAEEVEVDEGNSAGEGENDAEDAEDDDGEDEDDDEDGDEDGDGEDEEPVLVIPKRRGPGRPPKNPVLHAQKMAAKAAMQGKADSQYQNVPYKGLNFQQAQEKIIEELLRKKGDGYEYFEPFINLPPRSLRDYYRIISEPLSIRKLQKMVKGIHGRNDAAGVSDFKSWSAFEEKSSLLWKNAYYYNEEGSEISELAKELEGFFKQQLDEAKSVVQEPPQPPKIKLKVPNAEGASSSKKITIHVGGRSGSTDSQTAVQSGASQNGEALGGTAMARRNTASSTTANPFDKTRSVSVASPSPSARGKPIDVNPASPAPNGVVTAPHVQANGTANGIDAAPVQQVPPPPPPNPIWDQPLRAEGKGLSDGLMANLVIQSHSNASHQKLPTLGLSAARHLCHRSQVYHVSLKTDVRIGIYPKLTDAFQKLQRPYQLWILHNGRILQISQIGNPGQRTLVCETVLGRGLSTIEAQIIAEIPADKRVPGGPEAELEKFTIYIHVQGG</sequence>
<feature type="region of interest" description="Disordered" evidence="9">
    <location>
        <begin position="1"/>
        <end position="43"/>
    </location>
</feature>
<name>A0A2N3NK36_9PEZI</name>
<reference evidence="11 12" key="1">
    <citation type="journal article" date="2017" name="G3 (Bethesda)">
        <title>First Draft Genome Sequence of the Pathogenic Fungus Lomentospora prolificans (Formerly Scedosporium prolificans).</title>
        <authorList>
            <person name="Luo R."/>
            <person name="Zimin A."/>
            <person name="Workman R."/>
            <person name="Fan Y."/>
            <person name="Pertea G."/>
            <person name="Grossman N."/>
            <person name="Wear M.P."/>
            <person name="Jia B."/>
            <person name="Miller H."/>
            <person name="Casadevall A."/>
            <person name="Timp W."/>
            <person name="Zhang S.X."/>
            <person name="Salzberg S.L."/>
        </authorList>
    </citation>
    <scope>NUCLEOTIDE SEQUENCE [LARGE SCALE GENOMIC DNA]</scope>
    <source>
        <strain evidence="11 12">JHH-5317</strain>
    </source>
</reference>
<dbReference type="VEuPathDB" id="FungiDB:jhhlp_001020"/>
<evidence type="ECO:0000256" key="2">
    <source>
        <dbReference type="ARBA" id="ARBA00022737"/>
    </source>
</evidence>
<feature type="compositionally biased region" description="Polar residues" evidence="9">
    <location>
        <begin position="437"/>
        <end position="453"/>
    </location>
</feature>
<dbReference type="EMBL" id="NLAX01000003">
    <property type="protein sequence ID" value="PKS12809.1"/>
    <property type="molecule type" value="Genomic_DNA"/>
</dbReference>
<dbReference type="Pfam" id="PF00439">
    <property type="entry name" value="Bromodomain"/>
    <property type="match status" value="2"/>
</dbReference>
<dbReference type="STRING" id="41688.A0A2N3NK36"/>
<evidence type="ECO:0000256" key="3">
    <source>
        <dbReference type="ARBA" id="ARBA00022853"/>
    </source>
</evidence>
<evidence type="ECO:0000256" key="1">
    <source>
        <dbReference type="ARBA" id="ARBA00004123"/>
    </source>
</evidence>
<keyword evidence="5 8" id="KW-0103">Bromodomain</keyword>
<feature type="compositionally biased region" description="Basic and acidic residues" evidence="9">
    <location>
        <begin position="14"/>
        <end position="37"/>
    </location>
</feature>
<evidence type="ECO:0000313" key="11">
    <source>
        <dbReference type="EMBL" id="PKS12809.1"/>
    </source>
</evidence>
<dbReference type="SMART" id="SM00297">
    <property type="entry name" value="BROMO"/>
    <property type="match status" value="2"/>
</dbReference>
<comment type="caution">
    <text evidence="11">The sequence shown here is derived from an EMBL/GenBank/DDBJ whole genome shotgun (WGS) entry which is preliminary data.</text>
</comment>
<evidence type="ECO:0000256" key="5">
    <source>
        <dbReference type="ARBA" id="ARBA00023117"/>
    </source>
</evidence>
<dbReference type="InterPro" id="IPR054551">
    <property type="entry name" value="RSC4_Ig-like"/>
</dbReference>
<feature type="domain" description="Bromo" evidence="10">
    <location>
        <begin position="303"/>
        <end position="382"/>
    </location>
</feature>
<dbReference type="GO" id="GO:0003682">
    <property type="term" value="F:chromatin binding"/>
    <property type="evidence" value="ECO:0007669"/>
    <property type="project" value="TreeGrafter"/>
</dbReference>
<keyword evidence="6" id="KW-0804">Transcription</keyword>
<dbReference type="SUPFAM" id="SSF47370">
    <property type="entry name" value="Bromodomain"/>
    <property type="match status" value="2"/>
</dbReference>
<dbReference type="InterPro" id="IPR001487">
    <property type="entry name" value="Bromodomain"/>
</dbReference>
<dbReference type="Proteomes" id="UP000233524">
    <property type="component" value="Unassembled WGS sequence"/>
</dbReference>
<comment type="subcellular location">
    <subcellularLocation>
        <location evidence="1">Nucleus</location>
    </subcellularLocation>
</comment>
<dbReference type="FunFam" id="1.20.920.10:FF:000083">
    <property type="entry name" value="WGS project CABT00000000 data, contig 2.8"/>
    <property type="match status" value="1"/>
</dbReference>
<evidence type="ECO:0000256" key="7">
    <source>
        <dbReference type="ARBA" id="ARBA00023242"/>
    </source>
</evidence>
<keyword evidence="2" id="KW-0677">Repeat</keyword>